<dbReference type="EMBL" id="ML182533">
    <property type="protein sequence ID" value="THU75261.1"/>
    <property type="molecule type" value="Genomic_DNA"/>
</dbReference>
<dbReference type="Proteomes" id="UP000297245">
    <property type="component" value="Unassembled WGS sequence"/>
</dbReference>
<sequence length="81" mass="8977">QMNALLMGGFSGPLSYYNLFLSGLSREDDAVTIPIEKYETDKPMFFSATLEDFITLIPVSKADFAKSCKNYHFPLASITSA</sequence>
<keyword evidence="2" id="KW-1185">Reference proteome</keyword>
<accession>A0A4S8KIV5</accession>
<evidence type="ECO:0000313" key="2">
    <source>
        <dbReference type="Proteomes" id="UP000297245"/>
    </source>
</evidence>
<dbReference type="OrthoDB" id="408373at2759"/>
<dbReference type="AlphaFoldDB" id="A0A4S8KIV5"/>
<protein>
    <submittedName>
        <fullName evidence="1">Uncharacterized protein</fullName>
    </submittedName>
</protein>
<proteinExistence type="predicted"/>
<name>A0A4S8KIV5_DENBC</name>
<evidence type="ECO:0000313" key="1">
    <source>
        <dbReference type="EMBL" id="THU75261.1"/>
    </source>
</evidence>
<gene>
    <name evidence="1" type="ORF">K435DRAFT_707443</name>
</gene>
<feature type="non-terminal residue" evidence="1">
    <location>
        <position position="1"/>
    </location>
</feature>
<reference evidence="1 2" key="1">
    <citation type="journal article" date="2019" name="Nat. Ecol. Evol.">
        <title>Megaphylogeny resolves global patterns of mushroom evolution.</title>
        <authorList>
            <person name="Varga T."/>
            <person name="Krizsan K."/>
            <person name="Foldi C."/>
            <person name="Dima B."/>
            <person name="Sanchez-Garcia M."/>
            <person name="Sanchez-Ramirez S."/>
            <person name="Szollosi G.J."/>
            <person name="Szarkandi J.G."/>
            <person name="Papp V."/>
            <person name="Albert L."/>
            <person name="Andreopoulos W."/>
            <person name="Angelini C."/>
            <person name="Antonin V."/>
            <person name="Barry K.W."/>
            <person name="Bougher N.L."/>
            <person name="Buchanan P."/>
            <person name="Buyck B."/>
            <person name="Bense V."/>
            <person name="Catcheside P."/>
            <person name="Chovatia M."/>
            <person name="Cooper J."/>
            <person name="Damon W."/>
            <person name="Desjardin D."/>
            <person name="Finy P."/>
            <person name="Geml J."/>
            <person name="Haridas S."/>
            <person name="Hughes K."/>
            <person name="Justo A."/>
            <person name="Karasinski D."/>
            <person name="Kautmanova I."/>
            <person name="Kiss B."/>
            <person name="Kocsube S."/>
            <person name="Kotiranta H."/>
            <person name="LaButti K.M."/>
            <person name="Lechner B.E."/>
            <person name="Liimatainen K."/>
            <person name="Lipzen A."/>
            <person name="Lukacs Z."/>
            <person name="Mihaltcheva S."/>
            <person name="Morgado L.N."/>
            <person name="Niskanen T."/>
            <person name="Noordeloos M.E."/>
            <person name="Ohm R.A."/>
            <person name="Ortiz-Santana B."/>
            <person name="Ovrebo C."/>
            <person name="Racz N."/>
            <person name="Riley R."/>
            <person name="Savchenko A."/>
            <person name="Shiryaev A."/>
            <person name="Soop K."/>
            <person name="Spirin V."/>
            <person name="Szebenyi C."/>
            <person name="Tomsovsky M."/>
            <person name="Tulloss R.E."/>
            <person name="Uehling J."/>
            <person name="Grigoriev I.V."/>
            <person name="Vagvolgyi C."/>
            <person name="Papp T."/>
            <person name="Martin F.M."/>
            <person name="Miettinen O."/>
            <person name="Hibbett D.S."/>
            <person name="Nagy L.G."/>
        </authorList>
    </citation>
    <scope>NUCLEOTIDE SEQUENCE [LARGE SCALE GENOMIC DNA]</scope>
    <source>
        <strain evidence="1 2">CBS 962.96</strain>
    </source>
</reference>
<organism evidence="1 2">
    <name type="scientific">Dendrothele bispora (strain CBS 962.96)</name>
    <dbReference type="NCBI Taxonomy" id="1314807"/>
    <lineage>
        <taxon>Eukaryota</taxon>
        <taxon>Fungi</taxon>
        <taxon>Dikarya</taxon>
        <taxon>Basidiomycota</taxon>
        <taxon>Agaricomycotina</taxon>
        <taxon>Agaricomycetes</taxon>
        <taxon>Agaricomycetidae</taxon>
        <taxon>Agaricales</taxon>
        <taxon>Agaricales incertae sedis</taxon>
        <taxon>Dendrothele</taxon>
    </lineage>
</organism>